<evidence type="ECO:0000259" key="6">
    <source>
        <dbReference type="PROSITE" id="PS50970"/>
    </source>
</evidence>
<dbReference type="EMBL" id="JAGMUV010000004">
    <property type="protein sequence ID" value="KAH7161253.1"/>
    <property type="molecule type" value="Genomic_DNA"/>
</dbReference>
<evidence type="ECO:0000256" key="3">
    <source>
        <dbReference type="ARBA" id="ARBA00022723"/>
    </source>
</evidence>
<dbReference type="PANTHER" id="PTHR46015:SF1">
    <property type="entry name" value="HOMOCYSTEINE S-METHYLTRANSFERASE-LIKE ISOFORM 1"/>
    <property type="match status" value="1"/>
</dbReference>
<dbReference type="PROSITE" id="PS50970">
    <property type="entry name" value="HCY"/>
    <property type="match status" value="1"/>
</dbReference>
<dbReference type="GO" id="GO:0033528">
    <property type="term" value="P:S-methylmethionine cycle"/>
    <property type="evidence" value="ECO:0007669"/>
    <property type="project" value="TreeGrafter"/>
</dbReference>
<evidence type="ECO:0000313" key="8">
    <source>
        <dbReference type="Proteomes" id="UP000738349"/>
    </source>
</evidence>
<dbReference type="InterPro" id="IPR036589">
    <property type="entry name" value="HCY_dom_sf"/>
</dbReference>
<dbReference type="Pfam" id="PF02574">
    <property type="entry name" value="S-methyl_trans"/>
    <property type="match status" value="1"/>
</dbReference>
<dbReference type="GO" id="GO:0032259">
    <property type="term" value="P:methylation"/>
    <property type="evidence" value="ECO:0007669"/>
    <property type="project" value="UniProtKB-KW"/>
</dbReference>
<sequence>MASQILILDGGLGTSLEAKYGVTFSRATPLWSSDLLVSDPATLLACQKDFGDVPVDILLTATYQVSLHGFAGTRSDRFPDGIGADAVPPFLDDAVAIAQKATRSNEASATESSRVALSCGPYGACMIPGQEYSGKYDTAHDSAAALEEWHRERMQLFGSIADVGTRVGYVALETIPRLDEIVAMRKAVASTPTLAGLPFWTAILSPGDAMTLPDGSSIEAAVEAMLDPALSASVPWGIGVNCTKVHKLDGLLRVFESTVARMVDDGRASSWPALVLYPDGTNGEVYNTTTQKWELPEGAKPQDRGPWEVQVAEAVRATQERGQWPNIVVGGCCRATNDDIARLKSQLLD</sequence>
<dbReference type="AlphaFoldDB" id="A0A9P9FHW1"/>
<dbReference type="Gene3D" id="3.20.20.330">
    <property type="entry name" value="Homocysteine-binding-like domain"/>
    <property type="match status" value="1"/>
</dbReference>
<accession>A0A9P9FHW1</accession>
<evidence type="ECO:0000313" key="7">
    <source>
        <dbReference type="EMBL" id="KAH7161253.1"/>
    </source>
</evidence>
<gene>
    <name evidence="7" type="ORF">EDB81DRAFT_338070</name>
</gene>
<dbReference type="GO" id="GO:0046872">
    <property type="term" value="F:metal ion binding"/>
    <property type="evidence" value="ECO:0007669"/>
    <property type="project" value="UniProtKB-KW"/>
</dbReference>
<evidence type="ECO:0000256" key="5">
    <source>
        <dbReference type="PROSITE-ProRule" id="PRU00333"/>
    </source>
</evidence>
<feature type="binding site" evidence="5">
    <location>
        <position position="332"/>
    </location>
    <ligand>
        <name>Zn(2+)</name>
        <dbReference type="ChEBI" id="CHEBI:29105"/>
    </ligand>
</feature>
<evidence type="ECO:0000256" key="2">
    <source>
        <dbReference type="ARBA" id="ARBA00022679"/>
    </source>
</evidence>
<keyword evidence="8" id="KW-1185">Reference proteome</keyword>
<keyword evidence="4 5" id="KW-0862">Zinc</keyword>
<dbReference type="InterPro" id="IPR051486">
    <property type="entry name" value="Hcy_S-methyltransferase"/>
</dbReference>
<feature type="binding site" evidence="5">
    <location>
        <position position="333"/>
    </location>
    <ligand>
        <name>Zn(2+)</name>
        <dbReference type="ChEBI" id="CHEBI:29105"/>
    </ligand>
</feature>
<evidence type="ECO:0000256" key="4">
    <source>
        <dbReference type="ARBA" id="ARBA00022833"/>
    </source>
</evidence>
<feature type="domain" description="Hcy-binding" evidence="6">
    <location>
        <begin position="1"/>
        <end position="347"/>
    </location>
</feature>
<keyword evidence="2 5" id="KW-0808">Transferase</keyword>
<keyword evidence="3 5" id="KW-0479">Metal-binding</keyword>
<keyword evidence="1 5" id="KW-0489">Methyltransferase</keyword>
<comment type="cofactor">
    <cofactor evidence="5">
        <name>Zn(2+)</name>
        <dbReference type="ChEBI" id="CHEBI:29105"/>
    </cofactor>
</comment>
<reference evidence="7" key="1">
    <citation type="journal article" date="2021" name="Nat. Commun.">
        <title>Genetic determinants of endophytism in the Arabidopsis root mycobiome.</title>
        <authorList>
            <person name="Mesny F."/>
            <person name="Miyauchi S."/>
            <person name="Thiergart T."/>
            <person name="Pickel B."/>
            <person name="Atanasova L."/>
            <person name="Karlsson M."/>
            <person name="Huettel B."/>
            <person name="Barry K.W."/>
            <person name="Haridas S."/>
            <person name="Chen C."/>
            <person name="Bauer D."/>
            <person name="Andreopoulos W."/>
            <person name="Pangilinan J."/>
            <person name="LaButti K."/>
            <person name="Riley R."/>
            <person name="Lipzen A."/>
            <person name="Clum A."/>
            <person name="Drula E."/>
            <person name="Henrissat B."/>
            <person name="Kohler A."/>
            <person name="Grigoriev I.V."/>
            <person name="Martin F.M."/>
            <person name="Hacquard S."/>
        </authorList>
    </citation>
    <scope>NUCLEOTIDE SEQUENCE</scope>
    <source>
        <strain evidence="7">MPI-CAGE-AT-0147</strain>
    </source>
</reference>
<feature type="binding site" evidence="5">
    <location>
        <position position="242"/>
    </location>
    <ligand>
        <name>Zn(2+)</name>
        <dbReference type="ChEBI" id="CHEBI:29105"/>
    </ligand>
</feature>
<dbReference type="PANTHER" id="PTHR46015">
    <property type="entry name" value="ZGC:172121"/>
    <property type="match status" value="1"/>
</dbReference>
<dbReference type="Proteomes" id="UP000738349">
    <property type="component" value="Unassembled WGS sequence"/>
</dbReference>
<protein>
    <submittedName>
        <fullName evidence="7">Homocysteine S-methyltransferase</fullName>
    </submittedName>
</protein>
<name>A0A9P9FHW1_9HYPO</name>
<evidence type="ECO:0000256" key="1">
    <source>
        <dbReference type="ARBA" id="ARBA00022603"/>
    </source>
</evidence>
<dbReference type="GO" id="GO:0009086">
    <property type="term" value="P:methionine biosynthetic process"/>
    <property type="evidence" value="ECO:0007669"/>
    <property type="project" value="TreeGrafter"/>
</dbReference>
<dbReference type="SUPFAM" id="SSF82282">
    <property type="entry name" value="Homocysteine S-methyltransferase"/>
    <property type="match status" value="1"/>
</dbReference>
<organism evidence="7 8">
    <name type="scientific">Dactylonectria macrodidyma</name>
    <dbReference type="NCBI Taxonomy" id="307937"/>
    <lineage>
        <taxon>Eukaryota</taxon>
        <taxon>Fungi</taxon>
        <taxon>Dikarya</taxon>
        <taxon>Ascomycota</taxon>
        <taxon>Pezizomycotina</taxon>
        <taxon>Sordariomycetes</taxon>
        <taxon>Hypocreomycetidae</taxon>
        <taxon>Hypocreales</taxon>
        <taxon>Nectriaceae</taxon>
        <taxon>Dactylonectria</taxon>
    </lineage>
</organism>
<dbReference type="GO" id="GO:0008898">
    <property type="term" value="F:S-adenosylmethionine-homocysteine S-methyltransferase activity"/>
    <property type="evidence" value="ECO:0007669"/>
    <property type="project" value="TreeGrafter"/>
</dbReference>
<dbReference type="InterPro" id="IPR003726">
    <property type="entry name" value="HCY_dom"/>
</dbReference>
<comment type="caution">
    <text evidence="7">The sequence shown here is derived from an EMBL/GenBank/DDBJ whole genome shotgun (WGS) entry which is preliminary data.</text>
</comment>
<dbReference type="OrthoDB" id="261426at2759"/>
<proteinExistence type="predicted"/>